<protein>
    <submittedName>
        <fullName evidence="1">Uncharacterized protein</fullName>
    </submittedName>
</protein>
<organism evidence="1">
    <name type="scientific">Arundo donax</name>
    <name type="common">Giant reed</name>
    <name type="synonym">Donax arundinaceus</name>
    <dbReference type="NCBI Taxonomy" id="35708"/>
    <lineage>
        <taxon>Eukaryota</taxon>
        <taxon>Viridiplantae</taxon>
        <taxon>Streptophyta</taxon>
        <taxon>Embryophyta</taxon>
        <taxon>Tracheophyta</taxon>
        <taxon>Spermatophyta</taxon>
        <taxon>Magnoliopsida</taxon>
        <taxon>Liliopsida</taxon>
        <taxon>Poales</taxon>
        <taxon>Poaceae</taxon>
        <taxon>PACMAD clade</taxon>
        <taxon>Arundinoideae</taxon>
        <taxon>Arundineae</taxon>
        <taxon>Arundo</taxon>
    </lineage>
</organism>
<sequence length="95" mass="10487">MLHAPLLLRKRSAVSNIISMRDMVLVCSFLVIQRHVLGHDGANLRIHVTPQPVFVHCICSNPSKNKSEENNPEETPANRCGSSLFADASVMLSHV</sequence>
<name>A0A0A9EEC3_ARUDO</name>
<reference evidence="1" key="1">
    <citation type="submission" date="2014-09" db="EMBL/GenBank/DDBJ databases">
        <authorList>
            <person name="Magalhaes I.L.F."/>
            <person name="Oliveira U."/>
            <person name="Santos F.R."/>
            <person name="Vidigal T.H.D.A."/>
            <person name="Brescovit A.D."/>
            <person name="Santos A.J."/>
        </authorList>
    </citation>
    <scope>NUCLEOTIDE SEQUENCE</scope>
    <source>
        <tissue evidence="1">Shoot tissue taken approximately 20 cm above the soil surface</tissue>
    </source>
</reference>
<evidence type="ECO:0000313" key="1">
    <source>
        <dbReference type="EMBL" id="JAD98421.1"/>
    </source>
</evidence>
<accession>A0A0A9EEC3</accession>
<dbReference type="EMBL" id="GBRH01199474">
    <property type="protein sequence ID" value="JAD98421.1"/>
    <property type="molecule type" value="Transcribed_RNA"/>
</dbReference>
<reference evidence="1" key="2">
    <citation type="journal article" date="2015" name="Data Brief">
        <title>Shoot transcriptome of the giant reed, Arundo donax.</title>
        <authorList>
            <person name="Barrero R.A."/>
            <person name="Guerrero F.D."/>
            <person name="Moolhuijzen P."/>
            <person name="Goolsby J.A."/>
            <person name="Tidwell J."/>
            <person name="Bellgard S.E."/>
            <person name="Bellgard M.I."/>
        </authorList>
    </citation>
    <scope>NUCLEOTIDE SEQUENCE</scope>
    <source>
        <tissue evidence="1">Shoot tissue taken approximately 20 cm above the soil surface</tissue>
    </source>
</reference>
<proteinExistence type="predicted"/>
<dbReference type="AlphaFoldDB" id="A0A0A9EEC3"/>